<dbReference type="NCBIfam" id="TIGR03168">
    <property type="entry name" value="1-PFK"/>
    <property type="match status" value="1"/>
</dbReference>
<evidence type="ECO:0000256" key="6">
    <source>
        <dbReference type="PIRNR" id="PIRNR000535"/>
    </source>
</evidence>
<comment type="similarity">
    <text evidence="1">Belongs to the carbohydrate kinase PfkB family.</text>
</comment>
<protein>
    <submittedName>
        <fullName evidence="8">6-phosphofructokinase PfkB</fullName>
        <ecNumber evidence="8">2.7.1.11</ecNumber>
    </submittedName>
</protein>
<dbReference type="OrthoDB" id="9801219at2"/>
<evidence type="ECO:0000256" key="2">
    <source>
        <dbReference type="ARBA" id="ARBA00022679"/>
    </source>
</evidence>
<dbReference type="Gene3D" id="3.40.1190.20">
    <property type="match status" value="1"/>
</dbReference>
<dbReference type="PROSITE" id="PS00584">
    <property type="entry name" value="PFKB_KINASES_2"/>
    <property type="match status" value="1"/>
</dbReference>
<evidence type="ECO:0000256" key="4">
    <source>
        <dbReference type="ARBA" id="ARBA00022777"/>
    </source>
</evidence>
<evidence type="ECO:0000256" key="1">
    <source>
        <dbReference type="ARBA" id="ARBA00010688"/>
    </source>
</evidence>
<dbReference type="InterPro" id="IPR029056">
    <property type="entry name" value="Ribokinase-like"/>
</dbReference>
<dbReference type="GO" id="GO:0005524">
    <property type="term" value="F:ATP binding"/>
    <property type="evidence" value="ECO:0007669"/>
    <property type="project" value="UniProtKB-KW"/>
</dbReference>
<dbReference type="InterPro" id="IPR017583">
    <property type="entry name" value="Tagatose/fructose_Pkinase"/>
</dbReference>
<keyword evidence="3" id="KW-0547">Nucleotide-binding</keyword>
<keyword evidence="9" id="KW-1185">Reference proteome</keyword>
<dbReference type="GO" id="GO:0005829">
    <property type="term" value="C:cytosol"/>
    <property type="evidence" value="ECO:0007669"/>
    <property type="project" value="TreeGrafter"/>
</dbReference>
<dbReference type="EC" id="2.7.1.11" evidence="8"/>
<dbReference type="PANTHER" id="PTHR46566">
    <property type="entry name" value="1-PHOSPHOFRUCTOKINASE-RELATED"/>
    <property type="match status" value="1"/>
</dbReference>
<evidence type="ECO:0000313" key="8">
    <source>
        <dbReference type="EMBL" id="BAN03524.1"/>
    </source>
</evidence>
<feature type="domain" description="Carbohydrate kinase PfkB" evidence="7">
    <location>
        <begin position="25"/>
        <end position="298"/>
    </location>
</feature>
<dbReference type="CDD" id="cd01164">
    <property type="entry name" value="FruK_PfkB_like"/>
    <property type="match status" value="1"/>
</dbReference>
<evidence type="ECO:0000256" key="3">
    <source>
        <dbReference type="ARBA" id="ARBA00022741"/>
    </source>
</evidence>
<organism evidence="8 9">
    <name type="scientific">Ilumatobacter coccineus (strain NBRC 103263 / KCTC 29153 / YM16-304)</name>
    <dbReference type="NCBI Taxonomy" id="1313172"/>
    <lineage>
        <taxon>Bacteria</taxon>
        <taxon>Bacillati</taxon>
        <taxon>Actinomycetota</taxon>
        <taxon>Acidimicrobiia</taxon>
        <taxon>Acidimicrobiales</taxon>
        <taxon>Ilumatobacteraceae</taxon>
        <taxon>Ilumatobacter</taxon>
    </lineage>
</organism>
<keyword evidence="4 8" id="KW-0418">Kinase</keyword>
<dbReference type="EMBL" id="AP012057">
    <property type="protein sequence ID" value="BAN03524.1"/>
    <property type="molecule type" value="Genomic_DNA"/>
</dbReference>
<dbReference type="RefSeq" id="WP_015442771.1">
    <property type="nucleotide sequence ID" value="NC_020520.1"/>
</dbReference>
<dbReference type="InterPro" id="IPR002173">
    <property type="entry name" value="Carboh/pur_kinase_PfkB_CS"/>
</dbReference>
<sequence>MSAEKIVTLTFSPALDVSTSVDAVAPARKLRCDHPRHEPGGGGINVARVARRLDIEAVAVAPLGGDHGRMVVDELATEGVAVESVAVGSTIRQSFSVTDESTGLQYRFVLPPVRLSADDADRCVAATCDLGADAGCVVVSGSIDIPNVSDALRTIVEVVAPTPVLVDTSGDALHAAFECGAALIKPSARELSDLVGRSLDTEDDITSAAQEIVDRSNVGALLVSIGAGGAVLARPGAAPRRFRAPTVRVRSTIGAGDSLVAGIATGLARGDELTDAIRLGIAAGTATVMSDGTGLCDPSVVRSLLPLVVDD</sequence>
<dbReference type="GO" id="GO:0003872">
    <property type="term" value="F:6-phosphofructokinase activity"/>
    <property type="evidence" value="ECO:0007669"/>
    <property type="project" value="UniProtKB-EC"/>
</dbReference>
<reference evidence="8 9" key="1">
    <citation type="journal article" date="2013" name="Int. J. Syst. Evol. Microbiol.">
        <title>Ilumatobacter nonamiense sp. nov. and Ilumatobacter coccineum sp. nov., isolated from seashore sand.</title>
        <authorList>
            <person name="Matsumoto A."/>
            <person name="Kasai H."/>
            <person name="Matsuo Y."/>
            <person name="Shizuri Y."/>
            <person name="Ichikawa N."/>
            <person name="Fujita N."/>
            <person name="Omura S."/>
            <person name="Takahashi Y."/>
        </authorList>
    </citation>
    <scope>NUCLEOTIDE SEQUENCE [LARGE SCALE GENOMIC DNA]</scope>
    <source>
        <strain evidence="9">NBRC 103263 / KCTC 29153 / YM16-304</strain>
    </source>
</reference>
<dbReference type="SUPFAM" id="SSF53613">
    <property type="entry name" value="Ribokinase-like"/>
    <property type="match status" value="1"/>
</dbReference>
<evidence type="ECO:0000259" key="7">
    <source>
        <dbReference type="Pfam" id="PF00294"/>
    </source>
</evidence>
<keyword evidence="2 6" id="KW-0808">Transferase</keyword>
<evidence type="ECO:0000313" key="9">
    <source>
        <dbReference type="Proteomes" id="UP000011863"/>
    </source>
</evidence>
<gene>
    <name evidence="8" type="primary">pfkB</name>
    <name evidence="8" type="ORF">YM304_32100</name>
</gene>
<dbReference type="PIRSF" id="PIRSF000535">
    <property type="entry name" value="1PFK/6PFK/LacC"/>
    <property type="match status" value="1"/>
</dbReference>
<dbReference type="AlphaFoldDB" id="A0A6C7E768"/>
<evidence type="ECO:0000256" key="5">
    <source>
        <dbReference type="ARBA" id="ARBA00022840"/>
    </source>
</evidence>
<keyword evidence="5" id="KW-0067">ATP-binding</keyword>
<dbReference type="InterPro" id="IPR011611">
    <property type="entry name" value="PfkB_dom"/>
</dbReference>
<dbReference type="Pfam" id="PF00294">
    <property type="entry name" value="PfkB"/>
    <property type="match status" value="1"/>
</dbReference>
<dbReference type="PANTHER" id="PTHR46566:SF2">
    <property type="entry name" value="ATP-DEPENDENT 6-PHOSPHOFRUCTOKINASE ISOZYME 2"/>
    <property type="match status" value="1"/>
</dbReference>
<accession>A0A6C7E768</accession>
<name>A0A6C7E768_ILUCY</name>
<dbReference type="KEGG" id="aym:YM304_32100"/>
<proteinExistence type="inferred from homology"/>
<dbReference type="Proteomes" id="UP000011863">
    <property type="component" value="Chromosome"/>
</dbReference>